<evidence type="ECO:0000256" key="1">
    <source>
        <dbReference type="ARBA" id="ARBA00000677"/>
    </source>
</evidence>
<dbReference type="CDD" id="cd06530">
    <property type="entry name" value="S26_SPase_I"/>
    <property type="match status" value="1"/>
</dbReference>
<dbReference type="GO" id="GO:0004252">
    <property type="term" value="F:serine-type endopeptidase activity"/>
    <property type="evidence" value="ECO:0007669"/>
    <property type="project" value="InterPro"/>
</dbReference>
<dbReference type="InterPro" id="IPR000223">
    <property type="entry name" value="Pept_S26A_signal_pept_1"/>
</dbReference>
<evidence type="ECO:0000256" key="3">
    <source>
        <dbReference type="ARBA" id="ARBA00013208"/>
    </source>
</evidence>
<feature type="active site" evidence="5">
    <location>
        <position position="89"/>
    </location>
</feature>
<evidence type="ECO:0000313" key="8">
    <source>
        <dbReference type="EMBL" id="HAV92075.1"/>
    </source>
</evidence>
<feature type="domain" description="Peptidase S26" evidence="7">
    <location>
        <begin position="10"/>
        <end position="104"/>
    </location>
</feature>
<dbReference type="EC" id="3.4.21.89" evidence="3"/>
<keyword evidence="6" id="KW-1133">Transmembrane helix</keyword>
<feature type="active site" evidence="5">
    <location>
        <position position="39"/>
    </location>
</feature>
<dbReference type="GO" id="GO:0009003">
    <property type="term" value="F:signal peptidase activity"/>
    <property type="evidence" value="ECO:0007669"/>
    <property type="project" value="UniProtKB-EC"/>
</dbReference>
<protein>
    <recommendedName>
        <fullName evidence="3">signal peptidase I</fullName>
        <ecNumber evidence="3">3.4.21.89</ecNumber>
    </recommendedName>
</protein>
<name>A0A350H959_UNCW3</name>
<feature type="domain" description="Peptidase S26" evidence="7">
    <location>
        <begin position="108"/>
        <end position="144"/>
    </location>
</feature>
<keyword evidence="6" id="KW-0812">Transmembrane</keyword>
<dbReference type="PROSITE" id="PS00761">
    <property type="entry name" value="SPASE_I_3"/>
    <property type="match status" value="1"/>
</dbReference>
<evidence type="ECO:0000256" key="5">
    <source>
        <dbReference type="PIRSR" id="PIRSR600223-1"/>
    </source>
</evidence>
<proteinExistence type="inferred from homology"/>
<dbReference type="PRINTS" id="PR00727">
    <property type="entry name" value="LEADERPTASE"/>
</dbReference>
<evidence type="ECO:0000256" key="4">
    <source>
        <dbReference type="ARBA" id="ARBA00022801"/>
    </source>
</evidence>
<keyword evidence="4" id="KW-0378">Hydrolase</keyword>
<organism evidence="8 9">
    <name type="scientific">candidate division WOR-3 bacterium</name>
    <dbReference type="NCBI Taxonomy" id="2052148"/>
    <lineage>
        <taxon>Bacteria</taxon>
        <taxon>Bacteria division WOR-3</taxon>
    </lineage>
</organism>
<dbReference type="EMBL" id="DMZY01000083">
    <property type="protein sequence ID" value="HAV92075.1"/>
    <property type="molecule type" value="Genomic_DNA"/>
</dbReference>
<comment type="catalytic activity">
    <reaction evidence="1">
        <text>Cleavage of hydrophobic, N-terminal signal or leader sequences from secreted and periplasmic proteins.</text>
        <dbReference type="EC" id="3.4.21.89"/>
    </reaction>
</comment>
<sequence>MNRNKSKTQQIIRILVESVFAIMIIKIFIVSPFIVRGESMNDSLKENNIIFALKKTSINIMTGYSKDNLNAFLKNKIIIVKNNEAYIMKRCVGIEGDTLIFSTGGITDTFIVPQDSIFVMGDNFRNSLDSRKFGFLNVKSVIGVQINNPVTIF</sequence>
<dbReference type="Gene3D" id="2.10.109.10">
    <property type="entry name" value="Umud Fragment, subunit A"/>
    <property type="match status" value="1"/>
</dbReference>
<dbReference type="InterPro" id="IPR036286">
    <property type="entry name" value="LexA/Signal_pep-like_sf"/>
</dbReference>
<evidence type="ECO:0000256" key="6">
    <source>
        <dbReference type="SAM" id="Phobius"/>
    </source>
</evidence>
<dbReference type="SUPFAM" id="SSF51306">
    <property type="entry name" value="LexA/Signal peptidase"/>
    <property type="match status" value="1"/>
</dbReference>
<keyword evidence="6" id="KW-0472">Membrane</keyword>
<reference evidence="8 9" key="1">
    <citation type="journal article" date="2018" name="Nat. Biotechnol.">
        <title>A standardized bacterial taxonomy based on genome phylogeny substantially revises the tree of life.</title>
        <authorList>
            <person name="Parks D.H."/>
            <person name="Chuvochina M."/>
            <person name="Waite D.W."/>
            <person name="Rinke C."/>
            <person name="Skarshewski A."/>
            <person name="Chaumeil P.A."/>
            <person name="Hugenholtz P."/>
        </authorList>
    </citation>
    <scope>NUCLEOTIDE SEQUENCE [LARGE SCALE GENOMIC DNA]</scope>
    <source>
        <strain evidence="8">UBA9956</strain>
    </source>
</reference>
<dbReference type="PANTHER" id="PTHR43390:SF1">
    <property type="entry name" value="CHLOROPLAST PROCESSING PEPTIDASE"/>
    <property type="match status" value="1"/>
</dbReference>
<feature type="transmembrane region" description="Helical" evidence="6">
    <location>
        <begin position="12"/>
        <end position="35"/>
    </location>
</feature>
<evidence type="ECO:0000256" key="2">
    <source>
        <dbReference type="ARBA" id="ARBA00009370"/>
    </source>
</evidence>
<dbReference type="PANTHER" id="PTHR43390">
    <property type="entry name" value="SIGNAL PEPTIDASE I"/>
    <property type="match status" value="1"/>
</dbReference>
<gene>
    <name evidence="8" type="ORF">DCW38_02715</name>
</gene>
<dbReference type="Proteomes" id="UP000264062">
    <property type="component" value="Unassembled WGS sequence"/>
</dbReference>
<dbReference type="GO" id="GO:0006465">
    <property type="term" value="P:signal peptide processing"/>
    <property type="evidence" value="ECO:0007669"/>
    <property type="project" value="InterPro"/>
</dbReference>
<comment type="similarity">
    <text evidence="2">Belongs to the peptidase S26 family.</text>
</comment>
<evidence type="ECO:0000313" key="9">
    <source>
        <dbReference type="Proteomes" id="UP000264062"/>
    </source>
</evidence>
<evidence type="ECO:0000259" key="7">
    <source>
        <dbReference type="Pfam" id="PF10502"/>
    </source>
</evidence>
<dbReference type="InterPro" id="IPR019758">
    <property type="entry name" value="Pept_S26A_signal_pept_1_CS"/>
</dbReference>
<accession>A0A350H959</accession>
<dbReference type="InterPro" id="IPR019533">
    <property type="entry name" value="Peptidase_S26"/>
</dbReference>
<dbReference type="AlphaFoldDB" id="A0A350H959"/>
<dbReference type="Pfam" id="PF10502">
    <property type="entry name" value="Peptidase_S26"/>
    <property type="match status" value="2"/>
</dbReference>
<dbReference type="GO" id="GO:0016020">
    <property type="term" value="C:membrane"/>
    <property type="evidence" value="ECO:0007669"/>
    <property type="project" value="InterPro"/>
</dbReference>
<comment type="caution">
    <text evidence="8">The sequence shown here is derived from an EMBL/GenBank/DDBJ whole genome shotgun (WGS) entry which is preliminary data.</text>
</comment>